<dbReference type="Gene3D" id="1.50.10.20">
    <property type="match status" value="1"/>
</dbReference>
<evidence type="ECO:0000313" key="3">
    <source>
        <dbReference type="Proteomes" id="UP001371218"/>
    </source>
</evidence>
<organism evidence="2 3">
    <name type="scientific">Ideonella lacteola</name>
    <dbReference type="NCBI Taxonomy" id="2984193"/>
    <lineage>
        <taxon>Bacteria</taxon>
        <taxon>Pseudomonadati</taxon>
        <taxon>Pseudomonadota</taxon>
        <taxon>Betaproteobacteria</taxon>
        <taxon>Burkholderiales</taxon>
        <taxon>Sphaerotilaceae</taxon>
        <taxon>Ideonella</taxon>
    </lineage>
</organism>
<dbReference type="GO" id="GO:0016787">
    <property type="term" value="F:hydrolase activity"/>
    <property type="evidence" value="ECO:0007669"/>
    <property type="project" value="UniProtKB-KW"/>
</dbReference>
<dbReference type="SUPFAM" id="SSF48208">
    <property type="entry name" value="Six-hairpin glycosidases"/>
    <property type="match status" value="1"/>
</dbReference>
<dbReference type="InterPro" id="IPR053169">
    <property type="entry name" value="MUG_Protein"/>
</dbReference>
<dbReference type="EMBL" id="JBBUTG010000012">
    <property type="protein sequence ID" value="MEK8032865.1"/>
    <property type="molecule type" value="Genomic_DNA"/>
</dbReference>
<comment type="caution">
    <text evidence="2">The sequence shown here is derived from an EMBL/GenBank/DDBJ whole genome shotgun (WGS) entry which is preliminary data.</text>
</comment>
<dbReference type="PANTHER" id="PTHR47791:SF3">
    <property type="entry name" value="MEIOTICALLY UP-REGULATED GENE 191 PROTEIN"/>
    <property type="match status" value="1"/>
</dbReference>
<protein>
    <submittedName>
        <fullName evidence="2">Glycoside hydrolase family 76 protein</fullName>
    </submittedName>
</protein>
<dbReference type="Proteomes" id="UP001371218">
    <property type="component" value="Unassembled WGS sequence"/>
</dbReference>
<dbReference type="InterPro" id="IPR008928">
    <property type="entry name" value="6-hairpin_glycosidase_sf"/>
</dbReference>
<dbReference type="RefSeq" id="WP_341427279.1">
    <property type="nucleotide sequence ID" value="NZ_JBBUTG010000012.1"/>
</dbReference>
<evidence type="ECO:0000313" key="2">
    <source>
        <dbReference type="EMBL" id="MEK8032865.1"/>
    </source>
</evidence>
<proteinExistence type="predicted"/>
<sequence length="488" mass="52750">MLYSSRRLAAHALLCTPLAWAAAGAQAVAPDAPEATICNRFCDGRDAALSPGGRQPVGTTVFSRQILLHLNDVDAMGWASIDNGSPGDEVWLDRSFDNGRTWASGSKLGDTTVPAGGRGSRTTMFNVDDWANRGVGVLRACGKAGDRPDIACTPWARVTWNAGDRRTAAATGLMGFYNQSTGLFDTTGWWNSANALTALIQNIKVTGMGSYTYAIANTYDRNINAAKGQFRNDYIDDTGWWGLAWIAAYDQSKDQRYLNTAKVDADYMASFWDSTCGGGVWWSDAKTYKNAIANSLYLHLTAALHNRLPGDTLYLQRAKDTWAWFQGTGMINADNLVNDGVDLRTCRNNGDTVWTYNQGVLIGALAELYRATGDKAVKTMAKRIANAATKTPLLHDANGILREPCESNGCGGDGPSFKGAHVRGLAALNALLANHPYDSYLKRQAYSAYANDRNAQDAYGLRFAGPLDSIDAARQHSALDLMNAAPLP</sequence>
<evidence type="ECO:0000256" key="1">
    <source>
        <dbReference type="SAM" id="SignalP"/>
    </source>
</evidence>
<keyword evidence="3" id="KW-1185">Reference proteome</keyword>
<feature type="chain" id="PRO_5047417509" evidence="1">
    <location>
        <begin position="22"/>
        <end position="488"/>
    </location>
</feature>
<name>A0ABU9BVE1_9BURK</name>
<keyword evidence="2" id="KW-0378">Hydrolase</keyword>
<accession>A0ABU9BVE1</accession>
<reference evidence="2 3" key="1">
    <citation type="submission" date="2024-04" db="EMBL/GenBank/DDBJ databases">
        <title>Novel species of the genus Ideonella isolated from streams.</title>
        <authorList>
            <person name="Lu H."/>
        </authorList>
    </citation>
    <scope>NUCLEOTIDE SEQUENCE [LARGE SCALE GENOMIC DNA]</scope>
    <source>
        <strain evidence="2 3">DXS29W</strain>
    </source>
</reference>
<feature type="signal peptide" evidence="1">
    <location>
        <begin position="1"/>
        <end position="21"/>
    </location>
</feature>
<dbReference type="InterPro" id="IPR005198">
    <property type="entry name" value="Glyco_hydro_76"/>
</dbReference>
<keyword evidence="1" id="KW-0732">Signal</keyword>
<dbReference type="Pfam" id="PF03663">
    <property type="entry name" value="Glyco_hydro_76"/>
    <property type="match status" value="1"/>
</dbReference>
<gene>
    <name evidence="2" type="ORF">AACH06_18755</name>
</gene>
<dbReference type="PANTHER" id="PTHR47791">
    <property type="entry name" value="MEIOTICALLY UP-REGULATED GENE 191 PROTEIN"/>
    <property type="match status" value="1"/>
</dbReference>